<accession>A0A833R6Y6</accession>
<evidence type="ECO:0000313" key="2">
    <source>
        <dbReference type="EMBL" id="KAF3422464.1"/>
    </source>
</evidence>
<feature type="transmembrane region" description="Helical" evidence="1">
    <location>
        <begin position="37"/>
        <end position="56"/>
    </location>
</feature>
<evidence type="ECO:0000313" key="3">
    <source>
        <dbReference type="Proteomes" id="UP000655588"/>
    </source>
</evidence>
<dbReference type="EMBL" id="WNWW01000707">
    <property type="protein sequence ID" value="KAF3422464.1"/>
    <property type="molecule type" value="Genomic_DNA"/>
</dbReference>
<name>A0A833R6Y6_9HYME</name>
<keyword evidence="1" id="KW-0472">Membrane</keyword>
<dbReference type="AlphaFoldDB" id="A0A833R6Y6"/>
<reference evidence="2" key="1">
    <citation type="submission" date="2019-11" db="EMBL/GenBank/DDBJ databases">
        <title>The nuclear and mitochondrial genomes of Frieseomelitta varia - a highly eusocial stingless bee (Meliponini) with a permanently sterile worker caste.</title>
        <authorList>
            <person name="Freitas F.C.P."/>
            <person name="Lourenco A.P."/>
            <person name="Nunes F.M.F."/>
            <person name="Paschoal A.R."/>
            <person name="Abreu F.C.P."/>
            <person name="Barbin F.O."/>
            <person name="Bataglia L."/>
            <person name="Cardoso-Junior C.A.M."/>
            <person name="Cervoni M.S."/>
            <person name="Silva S.R."/>
            <person name="Dalarmi F."/>
            <person name="Del Lama M.A."/>
            <person name="Depintor T.S."/>
            <person name="Ferreira K.M."/>
            <person name="Goria P.S."/>
            <person name="Jaskot M.C."/>
            <person name="Lago D.C."/>
            <person name="Luna-Lucena D."/>
            <person name="Moda L.M."/>
            <person name="Nascimento L."/>
            <person name="Pedrino M."/>
            <person name="Rabico F.O."/>
            <person name="Sanches F.C."/>
            <person name="Santos D.E."/>
            <person name="Santos C.G."/>
            <person name="Vieira J."/>
            <person name="Lopes T.F."/>
            <person name="Barchuk A.R."/>
            <person name="Hartfelder K."/>
            <person name="Simoes Z.L.P."/>
            <person name="Bitondi M.M.G."/>
            <person name="Pinheiro D.G."/>
        </authorList>
    </citation>
    <scope>NUCLEOTIDE SEQUENCE</scope>
    <source>
        <strain evidence="2">USP_RPSP 00005682</strain>
        <tissue evidence="2">Whole individual</tissue>
    </source>
</reference>
<protein>
    <submittedName>
        <fullName evidence="2">Uncharacterized protein</fullName>
    </submittedName>
</protein>
<keyword evidence="1" id="KW-1133">Transmembrane helix</keyword>
<keyword evidence="3" id="KW-1185">Reference proteome</keyword>
<dbReference type="Pfam" id="PF05348">
    <property type="entry name" value="UMP1"/>
    <property type="match status" value="1"/>
</dbReference>
<comment type="caution">
    <text evidence="2">The sequence shown here is derived from an EMBL/GenBank/DDBJ whole genome shotgun (WGS) entry which is preliminary data.</text>
</comment>
<organism evidence="2 3">
    <name type="scientific">Frieseomelitta varia</name>
    <dbReference type="NCBI Taxonomy" id="561572"/>
    <lineage>
        <taxon>Eukaryota</taxon>
        <taxon>Metazoa</taxon>
        <taxon>Ecdysozoa</taxon>
        <taxon>Arthropoda</taxon>
        <taxon>Hexapoda</taxon>
        <taxon>Insecta</taxon>
        <taxon>Pterygota</taxon>
        <taxon>Neoptera</taxon>
        <taxon>Endopterygota</taxon>
        <taxon>Hymenoptera</taxon>
        <taxon>Apocrita</taxon>
        <taxon>Aculeata</taxon>
        <taxon>Apoidea</taxon>
        <taxon>Anthophila</taxon>
        <taxon>Apidae</taxon>
        <taxon>Frieseomelitta</taxon>
    </lineage>
</organism>
<dbReference type="Proteomes" id="UP000655588">
    <property type="component" value="Unassembled WGS sequence"/>
</dbReference>
<keyword evidence="1" id="KW-0812">Transmembrane</keyword>
<sequence length="113" mass="13556">MYYCLICFVGGLAATRQQVMHLYWKHQKKMCTKVYNMYYIWIFFIYYICVFFKKLYLPEHVLLRNTQGLHAPIRLAMELKAAEKIGRLPFLPSSHMMKDVLGKDEEIGYIKYT</sequence>
<proteinExistence type="predicted"/>
<gene>
    <name evidence="2" type="ORF">E2986_13778</name>
</gene>
<evidence type="ECO:0000256" key="1">
    <source>
        <dbReference type="SAM" id="Phobius"/>
    </source>
</evidence>